<dbReference type="Proteomes" id="UP000193218">
    <property type="component" value="Unassembled WGS sequence"/>
</dbReference>
<comment type="caution">
    <text evidence="2">The sequence shown here is derived from an EMBL/GenBank/DDBJ whole genome shotgun (WGS) entry which is preliminary data.</text>
</comment>
<protein>
    <submittedName>
        <fullName evidence="2">Uncharacterized protein</fullName>
    </submittedName>
</protein>
<sequence>MHNEEEDRLREEARQALALLEQHRRLNSEERVRKEIEMVNIVTNERSARRACEEELSQAKESVEALTSRVRQLQIEQREQEARNALRDQDKAELEIAKLKQMTLSGGDHPSDNLIRQAIKYRRAYQDT</sequence>
<accession>A0A1Y1U5R3</accession>
<keyword evidence="3" id="KW-1185">Reference proteome</keyword>
<organism evidence="2 3">
    <name type="scientific">Kockovaella imperatae</name>
    <dbReference type="NCBI Taxonomy" id="4999"/>
    <lineage>
        <taxon>Eukaryota</taxon>
        <taxon>Fungi</taxon>
        <taxon>Dikarya</taxon>
        <taxon>Basidiomycota</taxon>
        <taxon>Agaricomycotina</taxon>
        <taxon>Tremellomycetes</taxon>
        <taxon>Tremellales</taxon>
        <taxon>Cuniculitremaceae</taxon>
        <taxon>Kockovaella</taxon>
    </lineage>
</organism>
<dbReference type="GeneID" id="33559120"/>
<evidence type="ECO:0000313" key="2">
    <source>
        <dbReference type="EMBL" id="ORX33368.1"/>
    </source>
</evidence>
<dbReference type="InParanoid" id="A0A1Y1U5R3"/>
<proteinExistence type="predicted"/>
<keyword evidence="1" id="KW-0175">Coiled coil</keyword>
<reference evidence="2 3" key="1">
    <citation type="submission" date="2017-03" db="EMBL/GenBank/DDBJ databases">
        <title>Widespread Adenine N6-methylation of Active Genes in Fungi.</title>
        <authorList>
            <consortium name="DOE Joint Genome Institute"/>
            <person name="Mondo S.J."/>
            <person name="Dannebaum R.O."/>
            <person name="Kuo R.C."/>
            <person name="Louie K.B."/>
            <person name="Bewick A.J."/>
            <person name="Labutti K."/>
            <person name="Haridas S."/>
            <person name="Kuo A."/>
            <person name="Salamov A."/>
            <person name="Ahrendt S.R."/>
            <person name="Lau R."/>
            <person name="Bowen B.P."/>
            <person name="Lipzen A."/>
            <person name="Sullivan W."/>
            <person name="Andreopoulos W.B."/>
            <person name="Clum A."/>
            <person name="Lindquist E."/>
            <person name="Daum C."/>
            <person name="Northen T.R."/>
            <person name="Ramamoorthy G."/>
            <person name="Schmitz R.J."/>
            <person name="Gryganskyi A."/>
            <person name="Culley D."/>
            <person name="Magnuson J."/>
            <person name="James T.Y."/>
            <person name="O'Malley M.A."/>
            <person name="Stajich J.E."/>
            <person name="Spatafora J.W."/>
            <person name="Visel A."/>
            <person name="Grigoriev I.V."/>
        </authorList>
    </citation>
    <scope>NUCLEOTIDE SEQUENCE [LARGE SCALE GENOMIC DNA]</scope>
    <source>
        <strain evidence="2 3">NRRL Y-17943</strain>
    </source>
</reference>
<evidence type="ECO:0000256" key="1">
    <source>
        <dbReference type="SAM" id="Coils"/>
    </source>
</evidence>
<dbReference type="EMBL" id="NBSH01000023">
    <property type="protein sequence ID" value="ORX33368.1"/>
    <property type="molecule type" value="Genomic_DNA"/>
</dbReference>
<feature type="coiled-coil region" evidence="1">
    <location>
        <begin position="2"/>
        <end position="102"/>
    </location>
</feature>
<dbReference type="RefSeq" id="XP_021867707.1">
    <property type="nucleotide sequence ID" value="XM_022017311.1"/>
</dbReference>
<dbReference type="AlphaFoldDB" id="A0A1Y1U5R3"/>
<gene>
    <name evidence="2" type="ORF">BD324DRAFT_640018</name>
</gene>
<evidence type="ECO:0000313" key="3">
    <source>
        <dbReference type="Proteomes" id="UP000193218"/>
    </source>
</evidence>
<name>A0A1Y1U5R3_9TREE</name>